<evidence type="ECO:0000313" key="1">
    <source>
        <dbReference type="EMBL" id="GHI35868.1"/>
    </source>
</evidence>
<protein>
    <recommendedName>
        <fullName evidence="3">Lipoprotein</fullName>
    </recommendedName>
</protein>
<reference evidence="1" key="1">
    <citation type="submission" date="2024-05" db="EMBL/GenBank/DDBJ databases">
        <title>Whole genome shotgun sequence of Streptomyces violascens NBRC 12920.</title>
        <authorList>
            <person name="Komaki H."/>
            <person name="Tamura T."/>
        </authorList>
    </citation>
    <scope>NUCLEOTIDE SEQUENCE</scope>
    <source>
        <strain evidence="1">NBRC 12920</strain>
    </source>
</reference>
<organism evidence="1 2">
    <name type="scientific">Streptomyces violascens</name>
    <dbReference type="NCBI Taxonomy" id="67381"/>
    <lineage>
        <taxon>Bacteria</taxon>
        <taxon>Bacillati</taxon>
        <taxon>Actinomycetota</taxon>
        <taxon>Actinomycetes</taxon>
        <taxon>Kitasatosporales</taxon>
        <taxon>Streptomycetaceae</taxon>
        <taxon>Streptomyces</taxon>
    </lineage>
</organism>
<name>A0ABQ3QF12_9ACTN</name>
<dbReference type="Proteomes" id="UP001050808">
    <property type="component" value="Unassembled WGS sequence"/>
</dbReference>
<keyword evidence="2" id="KW-1185">Reference proteome</keyword>
<accession>A0ABQ3QF12</accession>
<dbReference type="EMBL" id="BNDY01000002">
    <property type="protein sequence ID" value="GHI35868.1"/>
    <property type="molecule type" value="Genomic_DNA"/>
</dbReference>
<sequence>MATGAVLLCGCGPLGVTGRPRPNPTSEAGLAQLLDFHYVGDSGENETMNQQLVIKNNARRSQVPTLSFTAFDKNKHVLPQVRVTTVYGSDHGNLVAPFGSSYDVLRFSGPGEHDVADVRVAVRRTSVARIPAGPHDVTTQALDSRGKEIPRFERFSAVRLTNEDDVPVSVRVVYILWDRPPNGVTQQAVEVTPVGALMTVPAHGTTVLQVDTAAAKAVARNSEGPAVSIKAYNSQ</sequence>
<comment type="caution">
    <text evidence="1">The sequence shown here is derived from an EMBL/GenBank/DDBJ whole genome shotgun (WGS) entry which is preliminary data.</text>
</comment>
<gene>
    <name evidence="1" type="ORF">Sviol_02760</name>
</gene>
<evidence type="ECO:0000313" key="2">
    <source>
        <dbReference type="Proteomes" id="UP001050808"/>
    </source>
</evidence>
<proteinExistence type="predicted"/>
<evidence type="ECO:0008006" key="3">
    <source>
        <dbReference type="Google" id="ProtNLM"/>
    </source>
</evidence>